<feature type="signal peptide" evidence="3">
    <location>
        <begin position="1"/>
        <end position="22"/>
    </location>
</feature>
<dbReference type="Gene3D" id="3.10.105.10">
    <property type="entry name" value="Dipeptide-binding Protein, Domain 3"/>
    <property type="match status" value="1"/>
</dbReference>
<dbReference type="InterPro" id="IPR039424">
    <property type="entry name" value="SBP_5"/>
</dbReference>
<dbReference type="CDD" id="cd08511">
    <property type="entry name" value="PBP2_NikA_DppA_OppA_like_5"/>
    <property type="match status" value="1"/>
</dbReference>
<dbReference type="InterPro" id="IPR030678">
    <property type="entry name" value="Peptide/Ni-bd"/>
</dbReference>
<name>A0A1W6YPY5_9BORD</name>
<dbReference type="PIRSF" id="PIRSF002741">
    <property type="entry name" value="MppA"/>
    <property type="match status" value="1"/>
</dbReference>
<dbReference type="GO" id="GO:0043190">
    <property type="term" value="C:ATP-binding cassette (ABC) transporter complex"/>
    <property type="evidence" value="ECO:0007669"/>
    <property type="project" value="InterPro"/>
</dbReference>
<dbReference type="GO" id="GO:0030288">
    <property type="term" value="C:outer membrane-bounded periplasmic space"/>
    <property type="evidence" value="ECO:0007669"/>
    <property type="project" value="UniProtKB-ARBA"/>
</dbReference>
<evidence type="ECO:0000313" key="5">
    <source>
        <dbReference type="EMBL" id="ARP83078.1"/>
    </source>
</evidence>
<dbReference type="Gene3D" id="3.90.76.10">
    <property type="entry name" value="Dipeptide-binding Protein, Domain 1"/>
    <property type="match status" value="1"/>
</dbReference>
<comment type="similarity">
    <text evidence="1">Belongs to the bacterial solute-binding protein 5 family.</text>
</comment>
<keyword evidence="6" id="KW-1185">Reference proteome</keyword>
<protein>
    <submittedName>
        <fullName evidence="5">ABC transporter substrate-binding protein</fullName>
    </submittedName>
</protein>
<proteinExistence type="inferred from homology"/>
<dbReference type="InterPro" id="IPR000914">
    <property type="entry name" value="SBP_5_dom"/>
</dbReference>
<dbReference type="SUPFAM" id="SSF53850">
    <property type="entry name" value="Periplasmic binding protein-like II"/>
    <property type="match status" value="1"/>
</dbReference>
<dbReference type="STRING" id="1416806.CAL12_21160"/>
<organism evidence="5 6">
    <name type="scientific">Bordetella genomosp. 8</name>
    <dbReference type="NCBI Taxonomy" id="1416806"/>
    <lineage>
        <taxon>Bacteria</taxon>
        <taxon>Pseudomonadati</taxon>
        <taxon>Pseudomonadota</taxon>
        <taxon>Betaproteobacteria</taxon>
        <taxon>Burkholderiales</taxon>
        <taxon>Alcaligenaceae</taxon>
        <taxon>Bordetella</taxon>
    </lineage>
</organism>
<dbReference type="PANTHER" id="PTHR30290">
    <property type="entry name" value="PERIPLASMIC BINDING COMPONENT OF ABC TRANSPORTER"/>
    <property type="match status" value="1"/>
</dbReference>
<dbReference type="EMBL" id="CP021108">
    <property type="protein sequence ID" value="ARP83078.1"/>
    <property type="molecule type" value="Genomic_DNA"/>
</dbReference>
<evidence type="ECO:0000256" key="1">
    <source>
        <dbReference type="ARBA" id="ARBA00005695"/>
    </source>
</evidence>
<dbReference type="Proteomes" id="UP000194151">
    <property type="component" value="Chromosome"/>
</dbReference>
<feature type="chain" id="PRO_5012145244" evidence="3">
    <location>
        <begin position="23"/>
        <end position="504"/>
    </location>
</feature>
<dbReference type="Gene3D" id="3.40.190.10">
    <property type="entry name" value="Periplasmic binding protein-like II"/>
    <property type="match status" value="1"/>
</dbReference>
<accession>A0A1W6YPY5</accession>
<gene>
    <name evidence="5" type="ORF">CAL12_21160</name>
</gene>
<evidence type="ECO:0000256" key="2">
    <source>
        <dbReference type="ARBA" id="ARBA00022729"/>
    </source>
</evidence>
<reference evidence="5 6" key="1">
    <citation type="submission" date="2017-05" db="EMBL/GenBank/DDBJ databases">
        <title>Complete and WGS of Bordetella genogroups.</title>
        <authorList>
            <person name="Spilker T."/>
            <person name="LiPuma J."/>
        </authorList>
    </citation>
    <scope>NUCLEOTIDE SEQUENCE [LARGE SCALE GENOMIC DNA]</scope>
    <source>
        <strain evidence="5 6">AU19157</strain>
    </source>
</reference>
<evidence type="ECO:0000313" key="6">
    <source>
        <dbReference type="Proteomes" id="UP000194151"/>
    </source>
</evidence>
<evidence type="ECO:0000256" key="3">
    <source>
        <dbReference type="SAM" id="SignalP"/>
    </source>
</evidence>
<dbReference type="Pfam" id="PF00496">
    <property type="entry name" value="SBP_bac_5"/>
    <property type="match status" value="1"/>
</dbReference>
<dbReference type="AlphaFoldDB" id="A0A1W6YPY5"/>
<dbReference type="GO" id="GO:1904680">
    <property type="term" value="F:peptide transmembrane transporter activity"/>
    <property type="evidence" value="ECO:0007669"/>
    <property type="project" value="TreeGrafter"/>
</dbReference>
<feature type="domain" description="Solute-binding protein family 5" evidence="4">
    <location>
        <begin position="66"/>
        <end position="420"/>
    </location>
</feature>
<sequence>MNKLFRSVAAALLALAAASAVAQEMRIGLQEDPDVLDPHRGRTFVGRIVLASLCDKLVDIDPQLHIVPQLATSWSWSADNTVLTMKLRTDVLFHDETKFDAAAAKANLDRERTIKESYRKGEVISIDKVEAPDPQTLVIRLKYPDATLLTQLGDRAGMMMSPASFDPQDEEKVGRKPICSGPFKFVERVQNDRVVLERFDKYYDAKDYHFKRVVYLPIPDTTVRLQNLRAGSLDMLERLSPSDAADVQKDSHLRFANIAGLGFQELYFNINNGDRAKTNPFVDPRVRKALDLAIDRDAINQVVGGGIFEPASQPFPPASPYHSAKFPVEKRDVAKAKALLKEAGKTSVKAELLFGNNTTAAAMAEMIQAMAREAGIELSLRPTDYAAMLHQMRAGNFEVGMRNWSGRSDPDGNVFAFISCKGQVNDGEYCNPEVDKLLHDARQTTDEAKRKDMYEQIQAITHKDVVDIFLYYPPSPFALQRKVQGFVPHPDGLIHLKGVSFAQQ</sequence>
<evidence type="ECO:0000259" key="4">
    <source>
        <dbReference type="Pfam" id="PF00496"/>
    </source>
</evidence>
<dbReference type="GO" id="GO:0015833">
    <property type="term" value="P:peptide transport"/>
    <property type="evidence" value="ECO:0007669"/>
    <property type="project" value="TreeGrafter"/>
</dbReference>
<dbReference type="OrthoDB" id="9801799at2"/>
<dbReference type="RefSeq" id="WP_086066419.1">
    <property type="nucleotide sequence ID" value="NZ_CP021108.1"/>
</dbReference>
<keyword evidence="2 3" id="KW-0732">Signal</keyword>
<dbReference type="KEGG" id="bgv:CAL12_21160"/>
<dbReference type="PANTHER" id="PTHR30290:SF38">
    <property type="entry name" value="D,D-DIPEPTIDE-BINDING PERIPLASMIC PROTEIN DDPA-RELATED"/>
    <property type="match status" value="1"/>
</dbReference>